<dbReference type="InterPro" id="IPR052345">
    <property type="entry name" value="Rad_response_metalloprotease"/>
</dbReference>
<keyword evidence="4" id="KW-1185">Reference proteome</keyword>
<name>A0A6S6YTZ9_9PROT</name>
<dbReference type="Pfam" id="PF06114">
    <property type="entry name" value="Peptidase_M78"/>
    <property type="match status" value="1"/>
</dbReference>
<dbReference type="RefSeq" id="WP_145770429.1">
    <property type="nucleotide sequence ID" value="NZ_LR778301.1"/>
</dbReference>
<dbReference type="InterPro" id="IPR001387">
    <property type="entry name" value="Cro/C1-type_HTH"/>
</dbReference>
<dbReference type="EMBL" id="LR778301">
    <property type="protein sequence ID" value="CAB1370932.1"/>
    <property type="molecule type" value="Genomic_DNA"/>
</dbReference>
<dbReference type="Proteomes" id="UP000515733">
    <property type="component" value="Chromosome"/>
</dbReference>
<dbReference type="GO" id="GO:0003677">
    <property type="term" value="F:DNA binding"/>
    <property type="evidence" value="ECO:0007669"/>
    <property type="project" value="InterPro"/>
</dbReference>
<dbReference type="OrthoDB" id="9796786at2"/>
<dbReference type="Gene3D" id="1.10.260.40">
    <property type="entry name" value="lambda repressor-like DNA-binding domains"/>
    <property type="match status" value="1"/>
</dbReference>
<dbReference type="PANTHER" id="PTHR43236:SF2">
    <property type="entry name" value="BLL0069 PROTEIN"/>
    <property type="match status" value="1"/>
</dbReference>
<gene>
    <name evidence="3" type="ORF">DENOEST_3778</name>
</gene>
<dbReference type="InterPro" id="IPR010359">
    <property type="entry name" value="IrrE_HExxH"/>
</dbReference>
<dbReference type="Gene3D" id="1.10.10.2910">
    <property type="match status" value="1"/>
</dbReference>
<dbReference type="SUPFAM" id="SSF47413">
    <property type="entry name" value="lambda repressor-like DNA-binding domains"/>
    <property type="match status" value="1"/>
</dbReference>
<accession>A0A6S6YTZ9</accession>
<reference evidence="3 4" key="1">
    <citation type="submission" date="2020-03" db="EMBL/GenBank/DDBJ databases">
        <authorList>
            <consortium name="Genoscope - CEA"/>
            <person name="William W."/>
        </authorList>
    </citation>
    <scope>NUCLEOTIDE SEQUENCE [LARGE SCALE GENOMIC DNA]</scope>
    <source>
        <strain evidence="4">DSM 16959</strain>
    </source>
</reference>
<organism evidence="3 4">
    <name type="scientific">Denitratisoma oestradiolicum</name>
    <dbReference type="NCBI Taxonomy" id="311182"/>
    <lineage>
        <taxon>Bacteria</taxon>
        <taxon>Pseudomonadati</taxon>
        <taxon>Pseudomonadota</taxon>
        <taxon>Betaproteobacteria</taxon>
        <taxon>Nitrosomonadales</taxon>
        <taxon>Sterolibacteriaceae</taxon>
        <taxon>Denitratisoma</taxon>
    </lineage>
</organism>
<evidence type="ECO:0000313" key="4">
    <source>
        <dbReference type="Proteomes" id="UP000515733"/>
    </source>
</evidence>
<dbReference type="KEGG" id="doe:DENOEST_3778"/>
<dbReference type="CDD" id="cd00093">
    <property type="entry name" value="HTH_XRE"/>
    <property type="match status" value="1"/>
</dbReference>
<dbReference type="AlphaFoldDB" id="A0A6S6YTZ9"/>
<proteinExistence type="inferred from homology"/>
<comment type="similarity">
    <text evidence="1">Belongs to the short-chain fatty acyl-CoA assimilation regulator (ScfR) family.</text>
</comment>
<protein>
    <submittedName>
        <fullName evidence="3">Zn-dependent peptidase ImmA (M78 family)</fullName>
    </submittedName>
</protein>
<feature type="domain" description="IrrE N-terminal-like" evidence="2">
    <location>
        <begin position="177"/>
        <end position="306"/>
    </location>
</feature>
<evidence type="ECO:0000313" key="3">
    <source>
        <dbReference type="EMBL" id="CAB1370932.1"/>
    </source>
</evidence>
<dbReference type="PANTHER" id="PTHR43236">
    <property type="entry name" value="ANTITOXIN HIGA1"/>
    <property type="match status" value="1"/>
</dbReference>
<dbReference type="InterPro" id="IPR010982">
    <property type="entry name" value="Lambda_DNA-bd_dom_sf"/>
</dbReference>
<evidence type="ECO:0000259" key="2">
    <source>
        <dbReference type="Pfam" id="PF06114"/>
    </source>
</evidence>
<evidence type="ECO:0000256" key="1">
    <source>
        <dbReference type="ARBA" id="ARBA00007227"/>
    </source>
</evidence>
<sequence>MKHDSVIGVEPEILRWARKSVGLTVLDVADMLKRQPEEIEAWEDGRRAPTYPQLEKLAYQIYKRPLAIFFLPSPPEETLPQREFRTLPDADMQTLARDTYLHIRRAHAYQIGLQELFDGRNPAERHIWNTITLSLSQDVTSQAVVIRNYLGISLDQQTAWKSDEQALKEWRKTIEGCGVFIFKAAFKQKDISGFCLMDEHLPVIYLNNSTTKTRQIFSLLHELAHLLLSMNGLSKFDTSYIDQLPKREKEIERFCNAIAAEVLIPGMDFATQAKQFPADVENANEAHFSNLADRYGVSREAILRRFLDLGRVSRTFYESKAKFWATQKQQGGGGNWYLNQGAYISDRFAREVVSRHYRHQISLEHAADLLGIKPKSYAGFEERVLQGAEA</sequence>